<dbReference type="InterPro" id="IPR020845">
    <property type="entry name" value="AMP-binding_CS"/>
</dbReference>
<dbReference type="RefSeq" id="WP_046828873.1">
    <property type="nucleotide sequence ID" value="NZ_LBIA02000001.1"/>
</dbReference>
<dbReference type="Gene3D" id="3.40.50.12780">
    <property type="entry name" value="N-terminal domain of ligase-like"/>
    <property type="match status" value="1"/>
</dbReference>
<keyword evidence="2" id="KW-0472">Membrane</keyword>
<dbReference type="Pfam" id="PF13193">
    <property type="entry name" value="AMP-binding_C"/>
    <property type="match status" value="1"/>
</dbReference>
<evidence type="ECO:0000313" key="5">
    <source>
        <dbReference type="EMBL" id="TKT70471.1"/>
    </source>
</evidence>
<keyword evidence="5" id="KW-0436">Ligase</keyword>
<dbReference type="InterPro" id="IPR025110">
    <property type="entry name" value="AMP-bd_C"/>
</dbReference>
<dbReference type="Proteomes" id="UP000034832">
    <property type="component" value="Unassembled WGS sequence"/>
</dbReference>
<dbReference type="AlphaFoldDB" id="A0A4U6BKY9"/>
<proteinExistence type="predicted"/>
<dbReference type="EMBL" id="LBIA02000001">
    <property type="protein sequence ID" value="TKT70471.1"/>
    <property type="molecule type" value="Genomic_DNA"/>
</dbReference>
<organism evidence="5 6">
    <name type="scientific">Afipia massiliensis</name>
    <dbReference type="NCBI Taxonomy" id="211460"/>
    <lineage>
        <taxon>Bacteria</taxon>
        <taxon>Pseudomonadati</taxon>
        <taxon>Pseudomonadota</taxon>
        <taxon>Alphaproteobacteria</taxon>
        <taxon>Hyphomicrobiales</taxon>
        <taxon>Nitrobacteraceae</taxon>
        <taxon>Afipia</taxon>
    </lineage>
</organism>
<evidence type="ECO:0000256" key="2">
    <source>
        <dbReference type="SAM" id="Phobius"/>
    </source>
</evidence>
<dbReference type="InterPro" id="IPR042099">
    <property type="entry name" value="ANL_N_sf"/>
</dbReference>
<dbReference type="STRING" id="211460.YH63_15840"/>
<evidence type="ECO:0000313" key="6">
    <source>
        <dbReference type="Proteomes" id="UP000034832"/>
    </source>
</evidence>
<evidence type="ECO:0000259" key="4">
    <source>
        <dbReference type="Pfam" id="PF13193"/>
    </source>
</evidence>
<dbReference type="Pfam" id="PF00501">
    <property type="entry name" value="AMP-binding"/>
    <property type="match status" value="1"/>
</dbReference>
<dbReference type="InterPro" id="IPR000873">
    <property type="entry name" value="AMP-dep_synth/lig_dom"/>
</dbReference>
<dbReference type="SUPFAM" id="SSF56801">
    <property type="entry name" value="Acetyl-CoA synthetase-like"/>
    <property type="match status" value="1"/>
</dbReference>
<feature type="domain" description="AMP-binding enzyme C-terminal" evidence="4">
    <location>
        <begin position="440"/>
        <end position="515"/>
    </location>
</feature>
<keyword evidence="2" id="KW-1133">Transmembrane helix</keyword>
<sequence>MEGSNNSSRGVGPAGVLPRETCVLRYALDRHASECGDAVYAVFQDGTEWTFRELRRRVRTCAAGFHAAGVKQGDRVIIMMPNGPLGVLALFAASYLGAVFVPINPALKGNLLEHVFADSAATFAVVHEDLLGQVAALNAPALNTIFSSGSVPDDFACSGRTVLPISHLDGNPDTLPEPGDPIEPWHTQSIIYTSGTTGRSKGVLSSYMHSYSAMSPETWTCTRAGDRHLLHMPIFHIGGAFVASTCLCTGSSIAVVPAFKTGTFWQTVRDMKVNVVFLLGAMATFLLKSPPQRDDKDHPLRMVFIVPLGQSGPDFQKRFGVEVFTLFNMTEISTPLLSGANPVKPSTCGRPRPGVEVRLVDENDCEVPRGTVGQLVVRTEQPWAMNHGYNGNPQATADAWRNGWFHTGDAFICDGDGDFFFVDRLKDTIRRRGENISSYEIEVELLAHPDIREAAAVPVPSEFTEDEVLVVVAPVAGRLIEPPAIVEFLHARLPHHMIPRYVRIVEELPKTPTEKVQKHVLREQGTTADTWDREATAPARIKSL</sequence>
<evidence type="ECO:0000256" key="1">
    <source>
        <dbReference type="SAM" id="MobiDB-lite"/>
    </source>
</evidence>
<name>A0A4U6BKY9_9BRAD</name>
<keyword evidence="6" id="KW-1185">Reference proteome</keyword>
<comment type="caution">
    <text evidence="5">The sequence shown here is derived from an EMBL/GenBank/DDBJ whole genome shotgun (WGS) entry which is preliminary data.</text>
</comment>
<protein>
    <submittedName>
        <fullName evidence="5">ATP-dependent acyl-CoA ligase</fullName>
    </submittedName>
</protein>
<gene>
    <name evidence="5" type="ORF">YH63_003045</name>
</gene>
<dbReference type="Gene3D" id="3.30.300.30">
    <property type="match status" value="1"/>
</dbReference>
<reference evidence="5" key="1">
    <citation type="submission" date="2019-04" db="EMBL/GenBank/DDBJ databases">
        <title>Whole genome sequencing of cave bacteria.</title>
        <authorList>
            <person name="Gan H.M."/>
            <person name="Barton H."/>
            <person name="Savka M.A."/>
        </authorList>
    </citation>
    <scope>NUCLEOTIDE SEQUENCE [LARGE SCALE GENOMIC DNA]</scope>
    <source>
        <strain evidence="5">LC387</strain>
    </source>
</reference>
<dbReference type="PROSITE" id="PS00455">
    <property type="entry name" value="AMP_BINDING"/>
    <property type="match status" value="1"/>
</dbReference>
<keyword evidence="2" id="KW-0812">Transmembrane</keyword>
<dbReference type="PANTHER" id="PTHR24096">
    <property type="entry name" value="LONG-CHAIN-FATTY-ACID--COA LIGASE"/>
    <property type="match status" value="1"/>
</dbReference>
<feature type="transmembrane region" description="Helical" evidence="2">
    <location>
        <begin position="85"/>
        <end position="103"/>
    </location>
</feature>
<dbReference type="OrthoDB" id="9803968at2"/>
<dbReference type="InterPro" id="IPR045851">
    <property type="entry name" value="AMP-bd_C_sf"/>
</dbReference>
<evidence type="ECO:0000259" key="3">
    <source>
        <dbReference type="Pfam" id="PF00501"/>
    </source>
</evidence>
<feature type="domain" description="AMP-dependent synthetase/ligase" evidence="3">
    <location>
        <begin position="29"/>
        <end position="381"/>
    </location>
</feature>
<dbReference type="GO" id="GO:0016405">
    <property type="term" value="F:CoA-ligase activity"/>
    <property type="evidence" value="ECO:0007669"/>
    <property type="project" value="TreeGrafter"/>
</dbReference>
<accession>A0A4U6BKY9</accession>
<feature type="region of interest" description="Disordered" evidence="1">
    <location>
        <begin position="524"/>
        <end position="544"/>
    </location>
</feature>